<protein>
    <submittedName>
        <fullName evidence="2">Uncharacterized protein</fullName>
    </submittedName>
</protein>
<evidence type="ECO:0000313" key="3">
    <source>
        <dbReference type="Proteomes" id="UP001444071"/>
    </source>
</evidence>
<feature type="region of interest" description="Disordered" evidence="1">
    <location>
        <begin position="63"/>
        <end position="88"/>
    </location>
</feature>
<evidence type="ECO:0000313" key="2">
    <source>
        <dbReference type="EMBL" id="MEQ2271067.1"/>
    </source>
</evidence>
<feature type="compositionally biased region" description="Polar residues" evidence="1">
    <location>
        <begin position="77"/>
        <end position="86"/>
    </location>
</feature>
<evidence type="ECO:0000256" key="1">
    <source>
        <dbReference type="SAM" id="MobiDB-lite"/>
    </source>
</evidence>
<keyword evidence="3" id="KW-1185">Reference proteome</keyword>
<gene>
    <name evidence="2" type="ORF">XENORESO_021128</name>
</gene>
<sequence>AVKREVMSQAEGQQKNLVHSIDSLPTKGPLSCLDQDLLLLKATSAATLSCLGECLNILQHSQSHSSQAPPQSNASQRNRGTPSGESATGPVLVLLLEPPTAPLTPSPLSFQSSPPEPSYGGKARLGQLDCNPCTCLMAIAVPCRGLCGVGPLGRKYKPLSSFRCLADESRGGPAVPHFRHVPSTPQ</sequence>
<dbReference type="Proteomes" id="UP001444071">
    <property type="component" value="Unassembled WGS sequence"/>
</dbReference>
<feature type="non-terminal residue" evidence="2">
    <location>
        <position position="1"/>
    </location>
</feature>
<reference evidence="2 3" key="1">
    <citation type="submission" date="2021-06" db="EMBL/GenBank/DDBJ databases">
        <authorList>
            <person name="Palmer J.M."/>
        </authorList>
    </citation>
    <scope>NUCLEOTIDE SEQUENCE [LARGE SCALE GENOMIC DNA]</scope>
    <source>
        <strain evidence="2 3">XR_2019</strain>
        <tissue evidence="2">Muscle</tissue>
    </source>
</reference>
<feature type="compositionally biased region" description="Low complexity" evidence="1">
    <location>
        <begin position="63"/>
        <end position="76"/>
    </location>
</feature>
<organism evidence="2 3">
    <name type="scientific">Xenotaenia resolanae</name>
    <dbReference type="NCBI Taxonomy" id="208358"/>
    <lineage>
        <taxon>Eukaryota</taxon>
        <taxon>Metazoa</taxon>
        <taxon>Chordata</taxon>
        <taxon>Craniata</taxon>
        <taxon>Vertebrata</taxon>
        <taxon>Euteleostomi</taxon>
        <taxon>Actinopterygii</taxon>
        <taxon>Neopterygii</taxon>
        <taxon>Teleostei</taxon>
        <taxon>Neoteleostei</taxon>
        <taxon>Acanthomorphata</taxon>
        <taxon>Ovalentaria</taxon>
        <taxon>Atherinomorphae</taxon>
        <taxon>Cyprinodontiformes</taxon>
        <taxon>Goodeidae</taxon>
        <taxon>Xenotaenia</taxon>
    </lineage>
</organism>
<comment type="caution">
    <text evidence="2">The sequence shown here is derived from an EMBL/GenBank/DDBJ whole genome shotgun (WGS) entry which is preliminary data.</text>
</comment>
<proteinExistence type="predicted"/>
<dbReference type="EMBL" id="JAHRIM010060924">
    <property type="protein sequence ID" value="MEQ2271067.1"/>
    <property type="molecule type" value="Genomic_DNA"/>
</dbReference>
<name>A0ABV0WN42_9TELE</name>
<accession>A0ABV0WN42</accession>